<feature type="transmembrane region" description="Helical" evidence="6">
    <location>
        <begin position="187"/>
        <end position="210"/>
    </location>
</feature>
<proteinExistence type="predicted"/>
<evidence type="ECO:0000256" key="1">
    <source>
        <dbReference type="ARBA" id="ARBA00004167"/>
    </source>
</evidence>
<comment type="subcellular location">
    <subcellularLocation>
        <location evidence="1">Membrane</location>
        <topology evidence="1">Single-pass membrane protein</topology>
    </subcellularLocation>
</comment>
<evidence type="ECO:0000313" key="7">
    <source>
        <dbReference type="EMBL" id="CAI4213252.1"/>
    </source>
</evidence>
<comment type="caution">
    <text evidence="7">The sequence shown here is derived from an EMBL/GenBank/DDBJ whole genome shotgun (WGS) entry which is preliminary data.</text>
</comment>
<dbReference type="Proteomes" id="UP000838763">
    <property type="component" value="Unassembled WGS sequence"/>
</dbReference>
<accession>A0A9P1M7L6</accession>
<evidence type="ECO:0008006" key="9">
    <source>
        <dbReference type="Google" id="ProtNLM"/>
    </source>
</evidence>
<dbReference type="GO" id="GO:0016020">
    <property type="term" value="C:membrane"/>
    <property type="evidence" value="ECO:0007669"/>
    <property type="project" value="UniProtKB-SubCell"/>
</dbReference>
<dbReference type="GO" id="GO:0071944">
    <property type="term" value="C:cell periphery"/>
    <property type="evidence" value="ECO:0007669"/>
    <property type="project" value="UniProtKB-ARBA"/>
</dbReference>
<evidence type="ECO:0000256" key="2">
    <source>
        <dbReference type="ARBA" id="ARBA00022692"/>
    </source>
</evidence>
<feature type="region of interest" description="Disordered" evidence="5">
    <location>
        <begin position="137"/>
        <end position="183"/>
    </location>
</feature>
<organism evidence="7 8">
    <name type="scientific">Parascedosporium putredinis</name>
    <dbReference type="NCBI Taxonomy" id="1442378"/>
    <lineage>
        <taxon>Eukaryota</taxon>
        <taxon>Fungi</taxon>
        <taxon>Dikarya</taxon>
        <taxon>Ascomycota</taxon>
        <taxon>Pezizomycotina</taxon>
        <taxon>Sordariomycetes</taxon>
        <taxon>Hypocreomycetidae</taxon>
        <taxon>Microascales</taxon>
        <taxon>Microascaceae</taxon>
        <taxon>Parascedosporium</taxon>
    </lineage>
</organism>
<evidence type="ECO:0000256" key="5">
    <source>
        <dbReference type="SAM" id="MobiDB-lite"/>
    </source>
</evidence>
<keyword evidence="2 6" id="KW-0812">Transmembrane</keyword>
<evidence type="ECO:0000313" key="8">
    <source>
        <dbReference type="Proteomes" id="UP000838763"/>
    </source>
</evidence>
<feature type="compositionally biased region" description="Low complexity" evidence="5">
    <location>
        <begin position="137"/>
        <end position="162"/>
    </location>
</feature>
<keyword evidence="4 6" id="KW-0472">Membrane</keyword>
<evidence type="ECO:0000256" key="4">
    <source>
        <dbReference type="ARBA" id="ARBA00023136"/>
    </source>
</evidence>
<sequence>MGLGGVLHAQRARPEQEQGRREPRLPAVQQLDGRGASMCCNVGTGDVCRDNGLCFNPSVEHLWRESCTDPTWKDPACVKLCHRDILNAQGILMSGTDMRITVCSDGSLCCGDKEASTECCREKSGFLIVDGEVVAASQPSSTTGTQTTARSTSSTSTSTSSSDDPESDDPEASNTGNDDGSSGPNKAVIIGAVLGSVFGVALIAAAWVLYRRSQRRGPSPPVTGGGVMDAAPEYKAVSPPPVELETEHNYYRYELGGERRY</sequence>
<evidence type="ECO:0000256" key="6">
    <source>
        <dbReference type="SAM" id="Phobius"/>
    </source>
</evidence>
<gene>
    <name evidence="7" type="ORF">PPNO1_LOCUS3001</name>
</gene>
<feature type="compositionally biased region" description="Polar residues" evidence="5">
    <location>
        <begin position="174"/>
        <end position="183"/>
    </location>
</feature>
<name>A0A9P1M7L6_9PEZI</name>
<dbReference type="PANTHER" id="PTHR15549:SF30">
    <property type="entry name" value="MID2 DOMAIN-CONTAINING PROTEIN"/>
    <property type="match status" value="1"/>
</dbReference>
<dbReference type="PANTHER" id="PTHR15549">
    <property type="entry name" value="PAIRED IMMUNOGLOBULIN-LIKE TYPE 2 RECEPTOR"/>
    <property type="match status" value="1"/>
</dbReference>
<dbReference type="EMBL" id="CALLCH030000007">
    <property type="protein sequence ID" value="CAI4213252.1"/>
    <property type="molecule type" value="Genomic_DNA"/>
</dbReference>
<dbReference type="OrthoDB" id="5215637at2759"/>
<dbReference type="AlphaFoldDB" id="A0A9P1M7L6"/>
<protein>
    <recommendedName>
        <fullName evidence="9">Mid2 domain-containing protein</fullName>
    </recommendedName>
</protein>
<feature type="region of interest" description="Disordered" evidence="5">
    <location>
        <begin position="1"/>
        <end position="24"/>
    </location>
</feature>
<reference evidence="7" key="1">
    <citation type="submission" date="2022-11" db="EMBL/GenBank/DDBJ databases">
        <authorList>
            <person name="Scott C."/>
            <person name="Bruce N."/>
        </authorList>
    </citation>
    <scope>NUCLEOTIDE SEQUENCE</scope>
</reference>
<dbReference type="InterPro" id="IPR051694">
    <property type="entry name" value="Immunoregulatory_rcpt-like"/>
</dbReference>
<keyword evidence="8" id="KW-1185">Reference proteome</keyword>
<feature type="compositionally biased region" description="Basic and acidic residues" evidence="5">
    <location>
        <begin position="12"/>
        <end position="24"/>
    </location>
</feature>
<evidence type="ECO:0000256" key="3">
    <source>
        <dbReference type="ARBA" id="ARBA00022989"/>
    </source>
</evidence>
<keyword evidence="3 6" id="KW-1133">Transmembrane helix</keyword>